<dbReference type="EMBL" id="CM047588">
    <property type="protein sequence ID" value="KAI9906009.1"/>
    <property type="molecule type" value="Genomic_DNA"/>
</dbReference>
<evidence type="ECO:0000313" key="1">
    <source>
        <dbReference type="EMBL" id="KAI9906009.1"/>
    </source>
</evidence>
<protein>
    <submittedName>
        <fullName evidence="1">Uncharacterized protein</fullName>
    </submittedName>
</protein>
<dbReference type="Proteomes" id="UP001163321">
    <property type="component" value="Chromosome 9"/>
</dbReference>
<reference evidence="1 2" key="1">
    <citation type="journal article" date="2022" name="bioRxiv">
        <title>The genome of the oomycete Peronosclerospora sorghi, a cosmopolitan pathogen of maize and sorghum, is inflated with dispersed pseudogenes.</title>
        <authorList>
            <person name="Fletcher K."/>
            <person name="Martin F."/>
            <person name="Isakeit T."/>
            <person name="Cavanaugh K."/>
            <person name="Magill C."/>
            <person name="Michelmore R."/>
        </authorList>
    </citation>
    <scope>NUCLEOTIDE SEQUENCE [LARGE SCALE GENOMIC DNA]</scope>
    <source>
        <strain evidence="1">P6</strain>
    </source>
</reference>
<keyword evidence="2" id="KW-1185">Reference proteome</keyword>
<accession>A0ACC0VHT7</accession>
<evidence type="ECO:0000313" key="2">
    <source>
        <dbReference type="Proteomes" id="UP001163321"/>
    </source>
</evidence>
<comment type="caution">
    <text evidence="1">The sequence shown here is derived from an EMBL/GenBank/DDBJ whole genome shotgun (WGS) entry which is preliminary data.</text>
</comment>
<sequence>MEEQKAERPARLQLQAEVEELQKETDVYKRKQAVLRHEKDEKRDKRKEMEDAVASARFNKVEAEKEI</sequence>
<proteinExistence type="predicted"/>
<gene>
    <name evidence="1" type="ORF">PsorP6_013419</name>
</gene>
<organism evidence="1 2">
    <name type="scientific">Peronosclerospora sorghi</name>
    <dbReference type="NCBI Taxonomy" id="230839"/>
    <lineage>
        <taxon>Eukaryota</taxon>
        <taxon>Sar</taxon>
        <taxon>Stramenopiles</taxon>
        <taxon>Oomycota</taxon>
        <taxon>Peronosporomycetes</taxon>
        <taxon>Peronosporales</taxon>
        <taxon>Peronosporaceae</taxon>
        <taxon>Peronosclerospora</taxon>
    </lineage>
</organism>
<name>A0ACC0VHT7_9STRA</name>